<dbReference type="Proteomes" id="UP000663722">
    <property type="component" value="Chromosome"/>
</dbReference>
<sequence>MADFFGCVKGGTHPFFPRRHKVSRSLFVVPLCLCVFVADFFGCVKGGTHPKNRVKNQQRLLCHSDRSLIILRNHIGIITTVRFCVI</sequence>
<keyword evidence="1" id="KW-1133">Transmembrane helix</keyword>
<proteinExistence type="predicted"/>
<organism evidence="2 3">
    <name type="scientific">Desulfonema magnum</name>
    <dbReference type="NCBI Taxonomy" id="45655"/>
    <lineage>
        <taxon>Bacteria</taxon>
        <taxon>Pseudomonadati</taxon>
        <taxon>Thermodesulfobacteriota</taxon>
        <taxon>Desulfobacteria</taxon>
        <taxon>Desulfobacterales</taxon>
        <taxon>Desulfococcaceae</taxon>
        <taxon>Desulfonema</taxon>
    </lineage>
</organism>
<name>A0A975BKG7_9BACT</name>
<keyword evidence="1" id="KW-0812">Transmembrane</keyword>
<dbReference type="EMBL" id="CP061800">
    <property type="protein sequence ID" value="QTA87053.1"/>
    <property type="molecule type" value="Genomic_DNA"/>
</dbReference>
<evidence type="ECO:0000313" key="2">
    <source>
        <dbReference type="EMBL" id="QTA87053.1"/>
    </source>
</evidence>
<keyword evidence="3" id="KW-1185">Reference proteome</keyword>
<dbReference type="KEGG" id="dmm:dnm_030800"/>
<feature type="transmembrane region" description="Helical" evidence="1">
    <location>
        <begin position="25"/>
        <end position="44"/>
    </location>
</feature>
<keyword evidence="1" id="KW-0472">Membrane</keyword>
<protein>
    <submittedName>
        <fullName evidence="2">Uncharacterized protein</fullName>
    </submittedName>
</protein>
<dbReference type="AlphaFoldDB" id="A0A975BKG7"/>
<accession>A0A975BKG7</accession>
<gene>
    <name evidence="2" type="ORF">dnm_030800</name>
</gene>
<evidence type="ECO:0000256" key="1">
    <source>
        <dbReference type="SAM" id="Phobius"/>
    </source>
</evidence>
<reference evidence="2" key="1">
    <citation type="journal article" date="2021" name="Microb. Physiol.">
        <title>Proteogenomic Insights into the Physiology of Marine, Sulfate-Reducing, Filamentous Desulfonema limicola and Desulfonema magnum.</title>
        <authorList>
            <person name="Schnaars V."/>
            <person name="Wohlbrand L."/>
            <person name="Scheve S."/>
            <person name="Hinrichs C."/>
            <person name="Reinhardt R."/>
            <person name="Rabus R."/>
        </authorList>
    </citation>
    <scope>NUCLEOTIDE SEQUENCE</scope>
    <source>
        <strain evidence="2">4be13</strain>
    </source>
</reference>
<evidence type="ECO:0000313" key="3">
    <source>
        <dbReference type="Proteomes" id="UP000663722"/>
    </source>
</evidence>